<dbReference type="InterPro" id="IPR027417">
    <property type="entry name" value="P-loop_NTPase"/>
</dbReference>
<name>A0A345MEY0_9CAUD</name>
<keyword evidence="2" id="KW-1185">Reference proteome</keyword>
<sequence length="125" mass="13543">MTTPVRESNTWENQLAALAIRHLKEGRRIIFVSPSSERSRAAQGVVAKALPPHLVRRISLARGSEYLETTTGGKIHFVASNATAGRGLTADVLVLDEVSDEVAEEVAPCIAGSPVGQVHRWFKET</sequence>
<proteinExistence type="predicted"/>
<dbReference type="EMBL" id="MH590592">
    <property type="protein sequence ID" value="AXH69111.1"/>
    <property type="molecule type" value="Genomic_DNA"/>
</dbReference>
<reference evidence="1 2" key="1">
    <citation type="submission" date="2018-07" db="EMBL/GenBank/DDBJ databases">
        <authorList>
            <person name="Miller T.W."/>
            <person name="Bachhofer D.L."/>
            <person name="Cooper A."/>
            <person name="Doty J.C."/>
            <person name="Katuri J."/>
            <person name="Musgrave J.W."/>
            <person name="Palumbo A.J."/>
            <person name="Spann H.O."/>
            <person name="Edwards J.C."/>
            <person name="Meik J.M."/>
            <person name="Edwards D.C."/>
            <person name="Warner M.H."/>
            <person name="Garlena R.A."/>
            <person name="Russell D.A."/>
            <person name="Pope W.H."/>
            <person name="Jacobs-Sera D."/>
            <person name="Hatfull G.F."/>
        </authorList>
    </citation>
    <scope>NUCLEOTIDE SEQUENCE [LARGE SCALE GENOMIC DNA]</scope>
</reference>
<dbReference type="Gene3D" id="3.40.50.300">
    <property type="entry name" value="P-loop containing nucleotide triphosphate hydrolases"/>
    <property type="match status" value="1"/>
</dbReference>
<accession>A0A345MEY0</accession>
<organism evidence="1 2">
    <name type="scientific">Mycobacterium phage Ryadel</name>
    <dbReference type="NCBI Taxonomy" id="2283292"/>
    <lineage>
        <taxon>Viruses</taxon>
        <taxon>Duplodnaviria</taxon>
        <taxon>Heunggongvirae</taxon>
        <taxon>Uroviricota</taxon>
        <taxon>Caudoviricetes</taxon>
        <taxon>Corndogvirus</taxon>
        <taxon>Corndogvirus ryadel</taxon>
    </lineage>
</organism>
<dbReference type="GeneID" id="65115161"/>
<dbReference type="KEGG" id="vg:65115161"/>
<protein>
    <submittedName>
        <fullName evidence="1">Uncharacterized protein</fullName>
    </submittedName>
</protein>
<gene>
    <name evidence="1" type="primary">6</name>
    <name evidence="1" type="ORF">SEA_RYADEL_6</name>
</gene>
<evidence type="ECO:0000313" key="2">
    <source>
        <dbReference type="Proteomes" id="UP000259996"/>
    </source>
</evidence>
<dbReference type="Proteomes" id="UP000259996">
    <property type="component" value="Segment"/>
</dbReference>
<evidence type="ECO:0000313" key="1">
    <source>
        <dbReference type="EMBL" id="AXH69111.1"/>
    </source>
</evidence>
<dbReference type="RefSeq" id="YP_010097496.1">
    <property type="nucleotide sequence ID" value="NC_055759.1"/>
</dbReference>